<dbReference type="EMBL" id="CDQK01000001">
    <property type="protein sequence ID" value="CEP20982.1"/>
    <property type="molecule type" value="Genomic_DNA"/>
</dbReference>
<keyword evidence="3" id="KW-0498">Mitosis</keyword>
<gene>
    <name evidence="6" type="ORF">BN1211_0969</name>
    <name evidence="7" type="ORF">CYBJADRAFT_160301</name>
</gene>
<protein>
    <submittedName>
        <fullName evidence="6">Uncharacterized protein</fullName>
    </submittedName>
</protein>
<evidence type="ECO:0000313" key="9">
    <source>
        <dbReference type="Proteomes" id="UP000094389"/>
    </source>
</evidence>
<keyword evidence="5" id="KW-0131">Cell cycle</keyword>
<keyword evidence="9" id="KW-1185">Reference proteome</keyword>
<dbReference type="Proteomes" id="UP000094389">
    <property type="component" value="Unassembled WGS sequence"/>
</dbReference>
<dbReference type="OMA" id="THADMFL"/>
<reference evidence="7 9" key="3">
    <citation type="journal article" date="2016" name="Proc. Natl. Acad. Sci. U.S.A.">
        <title>Comparative genomics of biotechnologically important yeasts.</title>
        <authorList>
            <person name="Riley R."/>
            <person name="Haridas S."/>
            <person name="Wolfe K.H."/>
            <person name="Lopes M.R."/>
            <person name="Hittinger C.T."/>
            <person name="Goeker M."/>
            <person name="Salamov A.A."/>
            <person name="Wisecaver J.H."/>
            <person name="Long T.M."/>
            <person name="Calvey C.H."/>
            <person name="Aerts A.L."/>
            <person name="Barry K.W."/>
            <person name="Choi C."/>
            <person name="Clum A."/>
            <person name="Coughlan A.Y."/>
            <person name="Deshpande S."/>
            <person name="Douglass A.P."/>
            <person name="Hanson S.J."/>
            <person name="Klenk H.-P."/>
            <person name="LaButti K.M."/>
            <person name="Lapidus A."/>
            <person name="Lindquist E.A."/>
            <person name="Lipzen A.M."/>
            <person name="Meier-Kolthoff J.P."/>
            <person name="Ohm R.A."/>
            <person name="Otillar R.P."/>
            <person name="Pangilinan J.L."/>
            <person name="Peng Y."/>
            <person name="Rokas A."/>
            <person name="Rosa C.A."/>
            <person name="Scheuner C."/>
            <person name="Sibirny A.A."/>
            <person name="Slot J.C."/>
            <person name="Stielow J.B."/>
            <person name="Sun H."/>
            <person name="Kurtzman C.P."/>
            <person name="Blackwell M."/>
            <person name="Grigoriev I.V."/>
            <person name="Jeffries T.W."/>
        </authorList>
    </citation>
    <scope>NUCLEOTIDE SEQUENCE [LARGE SCALE GENOMIC DNA]</scope>
    <source>
        <strain evidence="9">ATCC 18201 / CBS 1600 / BCRC 20928 / JCM 3617 / NBRC 0987 / NRRL Y-1542</strain>
        <strain evidence="7">NRRL Y-1542</strain>
    </source>
</reference>
<accession>A0A0H5C0J3</accession>
<dbReference type="EMBL" id="KV453925">
    <property type="protein sequence ID" value="ODV76330.1"/>
    <property type="molecule type" value="Genomic_DNA"/>
</dbReference>
<dbReference type="GO" id="GO:0051301">
    <property type="term" value="P:cell division"/>
    <property type="evidence" value="ECO:0007669"/>
    <property type="project" value="UniProtKB-KW"/>
</dbReference>
<dbReference type="RefSeq" id="XP_020073369.1">
    <property type="nucleotide sequence ID" value="XM_020213523.1"/>
</dbReference>
<comment type="similarity">
    <text evidence="1">Belongs to the APC13 family.</text>
</comment>
<keyword evidence="4" id="KW-0833">Ubl conjugation pathway</keyword>
<evidence type="ECO:0000256" key="2">
    <source>
        <dbReference type="ARBA" id="ARBA00022618"/>
    </source>
</evidence>
<dbReference type="GO" id="GO:0005680">
    <property type="term" value="C:anaphase-promoting complex"/>
    <property type="evidence" value="ECO:0007669"/>
    <property type="project" value="InterPro"/>
</dbReference>
<reference evidence="8" key="2">
    <citation type="journal article" date="2015" name="J. Biotechnol.">
        <title>The structure of the Cyberlindnera jadinii genome and its relation to Candida utilis analyzed by the occurrence of single nucleotide polymorphisms.</title>
        <authorList>
            <person name="Rupp O."/>
            <person name="Brinkrolf K."/>
            <person name="Buerth C."/>
            <person name="Kunigo M."/>
            <person name="Schneider J."/>
            <person name="Jaenicke S."/>
            <person name="Goesmann A."/>
            <person name="Puehler A."/>
            <person name="Jaeger K.-E."/>
            <person name="Ernst J.F."/>
        </authorList>
    </citation>
    <scope>NUCLEOTIDE SEQUENCE [LARGE SCALE GENOMIC DNA]</scope>
    <source>
        <strain evidence="8">ATCC 18201 / CBS 1600 / BCRC 20928 / JCM 3617 / NBRC 0987 / NRRL Y-1542</strain>
    </source>
</reference>
<dbReference type="Proteomes" id="UP000038830">
    <property type="component" value="Unassembled WGS sequence"/>
</dbReference>
<evidence type="ECO:0000256" key="4">
    <source>
        <dbReference type="ARBA" id="ARBA00022786"/>
    </source>
</evidence>
<accession>A0A1E4S9Y3</accession>
<name>A0A0H5C0J3_CYBJN</name>
<proteinExistence type="inferred from homology"/>
<evidence type="ECO:0000256" key="1">
    <source>
        <dbReference type="ARBA" id="ARBA00006940"/>
    </source>
</evidence>
<evidence type="ECO:0000313" key="7">
    <source>
        <dbReference type="EMBL" id="ODV76330.1"/>
    </source>
</evidence>
<reference evidence="6" key="1">
    <citation type="submission" date="2014-12" db="EMBL/GenBank/DDBJ databases">
        <authorList>
            <person name="Jaenicke S."/>
        </authorList>
    </citation>
    <scope>NUCLEOTIDE SEQUENCE [LARGE SCALE GENOMIC DNA]</scope>
    <source>
        <strain evidence="6">CBS1600</strain>
    </source>
</reference>
<evidence type="ECO:0000256" key="5">
    <source>
        <dbReference type="ARBA" id="ARBA00023306"/>
    </source>
</evidence>
<keyword evidence="2" id="KW-0132">Cell division</keyword>
<dbReference type="AlphaFoldDB" id="A0A0H5C0J3"/>
<dbReference type="GeneID" id="30987919"/>
<dbReference type="Pfam" id="PF05839">
    <property type="entry name" value="Apc13p"/>
    <property type="match status" value="1"/>
</dbReference>
<sequence>MSDSSFNYTHMRRSHHVLHMEQWYRDELEDEDIDTLPVNQDFSSFLQSISSLSFGSTKNKKPKDPKWKDTHADMFLSDDKQWWDGMKDDTLLKSLEMNRDLSASTSTAFTIPHTMEKVGEHDFGVGSSHMKSPIPELTTPILMRKRESKKANSQNYKTPVGRIVR</sequence>
<evidence type="ECO:0000256" key="3">
    <source>
        <dbReference type="ARBA" id="ARBA00022776"/>
    </source>
</evidence>
<evidence type="ECO:0000313" key="6">
    <source>
        <dbReference type="EMBL" id="CEP20982.1"/>
    </source>
</evidence>
<organism evidence="6 8">
    <name type="scientific">Cyberlindnera jadinii (strain ATCC 18201 / CBS 1600 / BCRC 20928 / JCM 3617 / NBRC 0987 / NRRL Y-1542)</name>
    <name type="common">Torula yeast</name>
    <name type="synonym">Candida utilis</name>
    <dbReference type="NCBI Taxonomy" id="983966"/>
    <lineage>
        <taxon>Eukaryota</taxon>
        <taxon>Fungi</taxon>
        <taxon>Dikarya</taxon>
        <taxon>Ascomycota</taxon>
        <taxon>Saccharomycotina</taxon>
        <taxon>Saccharomycetes</taxon>
        <taxon>Phaffomycetales</taxon>
        <taxon>Phaffomycetaceae</taxon>
        <taxon>Cyberlindnera</taxon>
    </lineage>
</organism>
<evidence type="ECO:0000313" key="8">
    <source>
        <dbReference type="Proteomes" id="UP000038830"/>
    </source>
</evidence>
<dbReference type="InterPro" id="IPR008401">
    <property type="entry name" value="Apc13"/>
</dbReference>
<dbReference type="OrthoDB" id="4023481at2759"/>